<name>A0A4C1WSG3_EUMVA</name>
<organism evidence="1 2">
    <name type="scientific">Eumeta variegata</name>
    <name type="common">Bagworm moth</name>
    <name type="synonym">Eumeta japonica</name>
    <dbReference type="NCBI Taxonomy" id="151549"/>
    <lineage>
        <taxon>Eukaryota</taxon>
        <taxon>Metazoa</taxon>
        <taxon>Ecdysozoa</taxon>
        <taxon>Arthropoda</taxon>
        <taxon>Hexapoda</taxon>
        <taxon>Insecta</taxon>
        <taxon>Pterygota</taxon>
        <taxon>Neoptera</taxon>
        <taxon>Endopterygota</taxon>
        <taxon>Lepidoptera</taxon>
        <taxon>Glossata</taxon>
        <taxon>Ditrysia</taxon>
        <taxon>Tineoidea</taxon>
        <taxon>Psychidae</taxon>
        <taxon>Oiketicinae</taxon>
        <taxon>Eumeta</taxon>
    </lineage>
</organism>
<dbReference type="EMBL" id="BGZK01000615">
    <property type="protein sequence ID" value="GBP53057.1"/>
    <property type="molecule type" value="Genomic_DNA"/>
</dbReference>
<evidence type="ECO:0000313" key="2">
    <source>
        <dbReference type="Proteomes" id="UP000299102"/>
    </source>
</evidence>
<proteinExistence type="predicted"/>
<protein>
    <submittedName>
        <fullName evidence="1">Uncharacterized protein</fullName>
    </submittedName>
</protein>
<evidence type="ECO:0000313" key="1">
    <source>
        <dbReference type="EMBL" id="GBP53057.1"/>
    </source>
</evidence>
<comment type="caution">
    <text evidence="1">The sequence shown here is derived from an EMBL/GenBank/DDBJ whole genome shotgun (WGS) entry which is preliminary data.</text>
</comment>
<gene>
    <name evidence="1" type="ORF">EVAR_43343_1</name>
</gene>
<dbReference type="Proteomes" id="UP000299102">
    <property type="component" value="Unassembled WGS sequence"/>
</dbReference>
<dbReference type="AlphaFoldDB" id="A0A4C1WSG3"/>
<accession>A0A4C1WSG3</accession>
<reference evidence="1 2" key="1">
    <citation type="journal article" date="2019" name="Commun. Biol.">
        <title>The bagworm genome reveals a unique fibroin gene that provides high tensile strength.</title>
        <authorList>
            <person name="Kono N."/>
            <person name="Nakamura H."/>
            <person name="Ohtoshi R."/>
            <person name="Tomita M."/>
            <person name="Numata K."/>
            <person name="Arakawa K."/>
        </authorList>
    </citation>
    <scope>NUCLEOTIDE SEQUENCE [LARGE SCALE GENOMIC DNA]</scope>
</reference>
<sequence length="126" mass="13719">MAPQASRLERPPSQRPQTAMMLPLMASQMALPQQEMPPAIPLTSSTHTWPPTPVIQVFQLLVPHTWMQAQLMEALRAIMAGQDPITGTAPSITSRTRCTPADLRPSNNAPAGLIGTPVASWEKSWT</sequence>
<keyword evidence="2" id="KW-1185">Reference proteome</keyword>